<organism evidence="2 3">
    <name type="scientific">Candidatus Entotheonella gemina</name>
    <dbReference type="NCBI Taxonomy" id="1429439"/>
    <lineage>
        <taxon>Bacteria</taxon>
        <taxon>Pseudomonadati</taxon>
        <taxon>Nitrospinota/Tectimicrobiota group</taxon>
        <taxon>Candidatus Tectimicrobiota</taxon>
        <taxon>Candidatus Entotheonellia</taxon>
        <taxon>Candidatus Entotheonellales</taxon>
        <taxon>Candidatus Entotheonellaceae</taxon>
        <taxon>Candidatus Entotheonella</taxon>
    </lineage>
</organism>
<dbReference type="SUPFAM" id="SSF52821">
    <property type="entry name" value="Rhodanese/Cell cycle control phosphatase"/>
    <property type="match status" value="4"/>
</dbReference>
<dbReference type="PROSITE" id="PS50206">
    <property type="entry name" value="RHODANESE_3"/>
    <property type="match status" value="4"/>
</dbReference>
<dbReference type="EMBL" id="AZHX01001053">
    <property type="protein sequence ID" value="ETX05057.1"/>
    <property type="molecule type" value="Genomic_DNA"/>
</dbReference>
<dbReference type="Gene3D" id="3.40.250.10">
    <property type="entry name" value="Rhodanese-like domain"/>
    <property type="match status" value="4"/>
</dbReference>
<accession>W4M5Z3</accession>
<dbReference type="InterPro" id="IPR001763">
    <property type="entry name" value="Rhodanese-like_dom"/>
</dbReference>
<evidence type="ECO:0000313" key="3">
    <source>
        <dbReference type="Proteomes" id="UP000019140"/>
    </source>
</evidence>
<sequence length="455" mass="48627">RAAARMEILGYNNVAILPGGIDAWAAAGYEVFKGVNVPSKAFGEVVEHQAHTPSISADELHAMFDRGEDLVVVDGRTPEEFHRMNIPRGMSVPNAELIYRIHDIAPSPDTTVVVNCAGRTRSIIGAQTLINAKLSNKVVALRAGTMGWSLAGYELEHGNVRSFPEVSPEGLAKAQAAAEAMAEAHGIPRIDQATLHAWQQDGRRGLYVLDVRGQAEYEAGHLPGAVHAPGGQLVQATDAWVAAKGARIVLTDDTEVRAITTAHWLVQMGWEVAVLAGGIGRAGTETGMPPRRILGEEPVDTITPTALAAALGQGEAVAVDVDHSMDYRKGHLPGAHWAIRPRLANVLPQLPAGRRIVLYSEHETRARLAAIDLKTMTGVPVAVLAGGREAWVAAGLPLEASPGTPPDVDCIDFLFFVHDRHQGNQEAMRGYLSWEEALPAQIAADGDAKFSVRTP</sequence>
<dbReference type="InterPro" id="IPR036873">
    <property type="entry name" value="Rhodanese-like_dom_sf"/>
</dbReference>
<dbReference type="PANTHER" id="PTHR44086">
    <property type="entry name" value="THIOSULFATE SULFURTRANSFERASE RDL2, MITOCHONDRIAL-RELATED"/>
    <property type="match status" value="1"/>
</dbReference>
<comment type="caution">
    <text evidence="2">The sequence shown here is derived from an EMBL/GenBank/DDBJ whole genome shotgun (WGS) entry which is preliminary data.</text>
</comment>
<feature type="domain" description="Rhodanese" evidence="1">
    <location>
        <begin position="202"/>
        <end position="287"/>
    </location>
</feature>
<feature type="domain" description="Rhodanese" evidence="1">
    <location>
        <begin position="1"/>
        <end position="33"/>
    </location>
</feature>
<name>W4M5Z3_9BACT</name>
<dbReference type="Proteomes" id="UP000019140">
    <property type="component" value="Unassembled WGS sequence"/>
</dbReference>
<feature type="domain" description="Rhodanese" evidence="1">
    <location>
        <begin position="66"/>
        <end position="157"/>
    </location>
</feature>
<gene>
    <name evidence="2" type="ORF">ETSY2_25270</name>
</gene>
<feature type="domain" description="Rhodanese" evidence="1">
    <location>
        <begin position="312"/>
        <end position="400"/>
    </location>
</feature>
<evidence type="ECO:0000259" key="1">
    <source>
        <dbReference type="PROSITE" id="PS50206"/>
    </source>
</evidence>
<dbReference type="HOGENOM" id="CLU_024972_1_0_7"/>
<dbReference type="PANTHER" id="PTHR44086:SF10">
    <property type="entry name" value="THIOSULFATE SULFURTRANSFERASE_RHODANESE-LIKE DOMAIN-CONTAINING PROTEIN 3"/>
    <property type="match status" value="1"/>
</dbReference>
<dbReference type="AlphaFoldDB" id="W4M5Z3"/>
<dbReference type="GO" id="GO:0004792">
    <property type="term" value="F:thiosulfate-cyanide sulfurtransferase activity"/>
    <property type="evidence" value="ECO:0007669"/>
    <property type="project" value="TreeGrafter"/>
</dbReference>
<dbReference type="SMART" id="SM00450">
    <property type="entry name" value="RHOD"/>
    <property type="match status" value="3"/>
</dbReference>
<protein>
    <recommendedName>
        <fullName evidence="1">Rhodanese domain-containing protein</fullName>
    </recommendedName>
</protein>
<feature type="non-terminal residue" evidence="2">
    <location>
        <position position="1"/>
    </location>
</feature>
<proteinExistence type="predicted"/>
<dbReference type="CDD" id="cd01534">
    <property type="entry name" value="4RHOD_Repeat_3"/>
    <property type="match status" value="1"/>
</dbReference>
<reference evidence="2 3" key="1">
    <citation type="journal article" date="2014" name="Nature">
        <title>An environmental bacterial taxon with a large and distinct metabolic repertoire.</title>
        <authorList>
            <person name="Wilson M.C."/>
            <person name="Mori T."/>
            <person name="Ruckert C."/>
            <person name="Uria A.R."/>
            <person name="Helf M.J."/>
            <person name="Takada K."/>
            <person name="Gernert C."/>
            <person name="Steffens U.A."/>
            <person name="Heycke N."/>
            <person name="Schmitt S."/>
            <person name="Rinke C."/>
            <person name="Helfrich E.J."/>
            <person name="Brachmann A.O."/>
            <person name="Gurgui C."/>
            <person name="Wakimoto T."/>
            <person name="Kracht M."/>
            <person name="Crusemann M."/>
            <person name="Hentschel U."/>
            <person name="Abe I."/>
            <person name="Matsunaga S."/>
            <person name="Kalinowski J."/>
            <person name="Takeyama H."/>
            <person name="Piel J."/>
        </authorList>
    </citation>
    <scope>NUCLEOTIDE SEQUENCE [LARGE SCALE GENOMIC DNA]</scope>
    <source>
        <strain evidence="3">TSY2</strain>
    </source>
</reference>
<dbReference type="Pfam" id="PF00581">
    <property type="entry name" value="Rhodanese"/>
    <property type="match status" value="3"/>
</dbReference>
<dbReference type="PATRIC" id="fig|1429439.4.peg.4290"/>
<keyword evidence="3" id="KW-1185">Reference proteome</keyword>
<evidence type="ECO:0000313" key="2">
    <source>
        <dbReference type="EMBL" id="ETX05057.1"/>
    </source>
</evidence>